<name>A0AA38HK09_9CUCU</name>
<sequence>MSAELGFWWARQDWKDGREIYRGIKKVEYGVKQGDRPRRRWLNSVEEDLWRIDIRVWKKKLVRNSKESSGETVHLCIKVFLSN</sequence>
<dbReference type="EMBL" id="JALNTZ010000010">
    <property type="protein sequence ID" value="KAJ3639285.1"/>
    <property type="molecule type" value="Genomic_DNA"/>
</dbReference>
<dbReference type="Proteomes" id="UP001168821">
    <property type="component" value="Unassembled WGS sequence"/>
</dbReference>
<organism evidence="1 2">
    <name type="scientific">Zophobas morio</name>
    <dbReference type="NCBI Taxonomy" id="2755281"/>
    <lineage>
        <taxon>Eukaryota</taxon>
        <taxon>Metazoa</taxon>
        <taxon>Ecdysozoa</taxon>
        <taxon>Arthropoda</taxon>
        <taxon>Hexapoda</taxon>
        <taxon>Insecta</taxon>
        <taxon>Pterygota</taxon>
        <taxon>Neoptera</taxon>
        <taxon>Endopterygota</taxon>
        <taxon>Coleoptera</taxon>
        <taxon>Polyphaga</taxon>
        <taxon>Cucujiformia</taxon>
        <taxon>Tenebrionidae</taxon>
        <taxon>Zophobas</taxon>
    </lineage>
</organism>
<reference evidence="1" key="1">
    <citation type="journal article" date="2023" name="G3 (Bethesda)">
        <title>Whole genome assemblies of Zophobas morio and Tenebrio molitor.</title>
        <authorList>
            <person name="Kaur S."/>
            <person name="Stinson S.A."/>
            <person name="diCenzo G.C."/>
        </authorList>
    </citation>
    <scope>NUCLEOTIDE SEQUENCE</scope>
    <source>
        <strain evidence="1">QUZm001</strain>
    </source>
</reference>
<evidence type="ECO:0000313" key="1">
    <source>
        <dbReference type="EMBL" id="KAJ3639285.1"/>
    </source>
</evidence>
<protein>
    <submittedName>
        <fullName evidence="1">Uncharacterized protein</fullName>
    </submittedName>
</protein>
<proteinExistence type="predicted"/>
<accession>A0AA38HK09</accession>
<gene>
    <name evidence="1" type="ORF">Zmor_002650</name>
</gene>
<dbReference type="AlphaFoldDB" id="A0AA38HK09"/>
<comment type="caution">
    <text evidence="1">The sequence shown here is derived from an EMBL/GenBank/DDBJ whole genome shotgun (WGS) entry which is preliminary data.</text>
</comment>
<keyword evidence="2" id="KW-1185">Reference proteome</keyword>
<evidence type="ECO:0000313" key="2">
    <source>
        <dbReference type="Proteomes" id="UP001168821"/>
    </source>
</evidence>